<comment type="caution">
    <text evidence="1">The sequence shown here is derived from an EMBL/GenBank/DDBJ whole genome shotgun (WGS) entry which is preliminary data.</text>
</comment>
<gene>
    <name evidence="1" type="ORF">SCALOS_LOCUS2051</name>
</gene>
<proteinExistence type="predicted"/>
<dbReference type="Proteomes" id="UP000789860">
    <property type="component" value="Unassembled WGS sequence"/>
</dbReference>
<evidence type="ECO:0000313" key="1">
    <source>
        <dbReference type="EMBL" id="CAG8471633.1"/>
    </source>
</evidence>
<reference evidence="1" key="1">
    <citation type="submission" date="2021-06" db="EMBL/GenBank/DDBJ databases">
        <authorList>
            <person name="Kallberg Y."/>
            <person name="Tangrot J."/>
            <person name="Rosling A."/>
        </authorList>
    </citation>
    <scope>NUCLEOTIDE SEQUENCE</scope>
    <source>
        <strain evidence="1">AU212A</strain>
    </source>
</reference>
<organism evidence="1 2">
    <name type="scientific">Scutellospora calospora</name>
    <dbReference type="NCBI Taxonomy" id="85575"/>
    <lineage>
        <taxon>Eukaryota</taxon>
        <taxon>Fungi</taxon>
        <taxon>Fungi incertae sedis</taxon>
        <taxon>Mucoromycota</taxon>
        <taxon>Glomeromycotina</taxon>
        <taxon>Glomeromycetes</taxon>
        <taxon>Diversisporales</taxon>
        <taxon>Gigasporaceae</taxon>
        <taxon>Scutellospora</taxon>
    </lineage>
</organism>
<evidence type="ECO:0000313" key="2">
    <source>
        <dbReference type="Proteomes" id="UP000789860"/>
    </source>
</evidence>
<keyword evidence="2" id="KW-1185">Reference proteome</keyword>
<protein>
    <submittedName>
        <fullName evidence="1">11558_t:CDS:1</fullName>
    </submittedName>
</protein>
<sequence>MFTLNFWGLFINGKPVTGLDVIVLSSKHGLACLWPPSRRYVATLTLKPEPPKAQGTAKRGKPVLQQQAERPVDGKNPRDISYTGRHLSLPCKRENSPTGSLLQKPMDNAQRLLKKPERVVGNARENSSKGIFHGERCNLRPRNLCYSNAHYKNLKISSGRKEFCGNYFMISPTAILSRNAGYWRLSISPLRYIGVVANVSIMEMDIQIASYDLPIGQRYSEATQQNSEIWKKDCHFNIACVNHKQRLHDPIHQEDNGNFSECMAKSRILGSTMTQNFYDSIDEKLSVTNVSVILSVIGMVDLKGLCLNSY</sequence>
<accession>A0ACA9KHC5</accession>
<name>A0ACA9KHC5_9GLOM</name>
<dbReference type="EMBL" id="CAJVPM010001693">
    <property type="protein sequence ID" value="CAG8471633.1"/>
    <property type="molecule type" value="Genomic_DNA"/>
</dbReference>